<feature type="coiled-coil region" evidence="1">
    <location>
        <begin position="141"/>
        <end position="168"/>
    </location>
</feature>
<dbReference type="Proteomes" id="UP000541558">
    <property type="component" value="Unassembled WGS sequence"/>
</dbReference>
<accession>A0A8H5C3U8</accession>
<protein>
    <submittedName>
        <fullName evidence="3">Uncharacterized protein</fullName>
    </submittedName>
</protein>
<dbReference type="EMBL" id="JAACJK010000066">
    <property type="protein sequence ID" value="KAF5334755.1"/>
    <property type="molecule type" value="Genomic_DNA"/>
</dbReference>
<keyword evidence="4" id="KW-1185">Reference proteome</keyword>
<evidence type="ECO:0000256" key="1">
    <source>
        <dbReference type="SAM" id="Coils"/>
    </source>
</evidence>
<dbReference type="AlphaFoldDB" id="A0A8H5C3U8"/>
<evidence type="ECO:0000313" key="4">
    <source>
        <dbReference type="Proteomes" id="UP000541558"/>
    </source>
</evidence>
<comment type="caution">
    <text evidence="3">The sequence shown here is derived from an EMBL/GenBank/DDBJ whole genome shotgun (WGS) entry which is preliminary data.</text>
</comment>
<evidence type="ECO:0000313" key="3">
    <source>
        <dbReference type="EMBL" id="KAF5334755.1"/>
    </source>
</evidence>
<gene>
    <name evidence="3" type="ORF">D9611_012938</name>
</gene>
<sequence>MGNTRSTARREAAASAPASSRPSVSVLARPSVDCAIIPFTLLQPGLAGNTADALDDLEHEEHDSNLPASLHGHLDFYDQRCEREVTALLPHFDEASTKGPVFECPRCILTAYFNLDARAEAERDAPLAILVGQLCTAQAMQAEYEAKIEELRGLVMRMEQNRKNLAGSLRMESGREEIAAEVMVVRALSGGSRMPRNLTAIFAQL</sequence>
<proteinExistence type="predicted"/>
<name>A0A8H5C3U8_9AGAR</name>
<reference evidence="3 4" key="1">
    <citation type="journal article" date="2020" name="ISME J.">
        <title>Uncovering the hidden diversity of litter-decomposition mechanisms in mushroom-forming fungi.</title>
        <authorList>
            <person name="Floudas D."/>
            <person name="Bentzer J."/>
            <person name="Ahren D."/>
            <person name="Johansson T."/>
            <person name="Persson P."/>
            <person name="Tunlid A."/>
        </authorList>
    </citation>
    <scope>NUCLEOTIDE SEQUENCE [LARGE SCALE GENOMIC DNA]</scope>
    <source>
        <strain evidence="3 4">CBS 175.51</strain>
    </source>
</reference>
<evidence type="ECO:0000256" key="2">
    <source>
        <dbReference type="SAM" id="MobiDB-lite"/>
    </source>
</evidence>
<feature type="region of interest" description="Disordered" evidence="2">
    <location>
        <begin position="1"/>
        <end position="21"/>
    </location>
</feature>
<keyword evidence="1" id="KW-0175">Coiled coil</keyword>
<dbReference type="OrthoDB" id="10524427at2759"/>
<organism evidence="3 4">
    <name type="scientific">Ephemerocybe angulata</name>
    <dbReference type="NCBI Taxonomy" id="980116"/>
    <lineage>
        <taxon>Eukaryota</taxon>
        <taxon>Fungi</taxon>
        <taxon>Dikarya</taxon>
        <taxon>Basidiomycota</taxon>
        <taxon>Agaricomycotina</taxon>
        <taxon>Agaricomycetes</taxon>
        <taxon>Agaricomycetidae</taxon>
        <taxon>Agaricales</taxon>
        <taxon>Agaricineae</taxon>
        <taxon>Psathyrellaceae</taxon>
        <taxon>Ephemerocybe</taxon>
    </lineage>
</organism>